<reference evidence="1 2" key="1">
    <citation type="submission" date="2007-09" db="EMBL/GenBank/DDBJ databases">
        <title>Draft genome sequence of Faecalibacterium prausnitzii M21/2.</title>
        <authorList>
            <person name="Sudarsanam P."/>
            <person name="Ley R."/>
            <person name="Guruge J."/>
            <person name="Turnbaugh P.J."/>
            <person name="Mahowald M."/>
            <person name="Liep D."/>
            <person name="Gordon J."/>
        </authorList>
    </citation>
    <scope>NUCLEOTIDE SEQUENCE [LARGE SCALE GENOMIC DNA]</scope>
    <source>
        <strain evidence="1 2">M21/2</strain>
    </source>
</reference>
<name>A8SF54_9FIRM</name>
<organism evidence="1 2">
    <name type="scientific">Faecalibacterium prausnitzii M21/2</name>
    <dbReference type="NCBI Taxonomy" id="411485"/>
    <lineage>
        <taxon>Bacteria</taxon>
        <taxon>Bacillati</taxon>
        <taxon>Bacillota</taxon>
        <taxon>Clostridia</taxon>
        <taxon>Eubacteriales</taxon>
        <taxon>Oscillospiraceae</taxon>
        <taxon>Faecalibacterium</taxon>
    </lineage>
</organism>
<sequence length="393" mass="45894">MEKKSKELDCLRQAVTLGLRKRGRTKTFFKAVEAGLKDKESILDGERPDFVILTPQEQNGKRTLLGIEHFRVDHLVTQKQYKKGNDSKQVASIGIVEQKNVNAFYDKYHEKVMASPEIPDGLFDGMAKLLENMANNIQRATYRNFMESFVYSMERHLSNVDDYLQELNKKSTGKYNIQMGFLVEVHSDFGHLYLSHDGKTEKAKNGLMPFFEEIVQWIEENCDARKVNFIVFYLSETLEKGIHEVVYVPTKNFRANLQRQRQKIFSYVGDDMDLEPFELNHKESVAHVVCREEDEEKFSVELSVKETPRDDKMKRFLLSSKCALECEETSKDYALTGGTLFTMTLLRDNVKRWRKSCIEGEKWFYPIVIDGSPTFLKKRAEEYMMRWGDEVEE</sequence>
<dbReference type="Proteomes" id="UP000005945">
    <property type="component" value="Unassembled WGS sequence"/>
</dbReference>
<comment type="caution">
    <text evidence="1">The sequence shown here is derived from an EMBL/GenBank/DDBJ whole genome shotgun (WGS) entry which is preliminary data.</text>
</comment>
<dbReference type="AlphaFoldDB" id="A8SF54"/>
<reference evidence="1 2" key="2">
    <citation type="submission" date="2007-09" db="EMBL/GenBank/DDBJ databases">
        <authorList>
            <person name="Fulton L."/>
            <person name="Clifton S."/>
            <person name="Fulton B."/>
            <person name="Xu J."/>
            <person name="Minx P."/>
            <person name="Pepin K.H."/>
            <person name="Johnson M."/>
            <person name="Thiruvilangam P."/>
            <person name="Bhonagiri V."/>
            <person name="Nash W.E."/>
            <person name="Mardis E.R."/>
            <person name="Wilson R.K."/>
        </authorList>
    </citation>
    <scope>NUCLEOTIDE SEQUENCE [LARGE SCALE GENOMIC DNA]</scope>
    <source>
        <strain evidence="1 2">M21/2</strain>
    </source>
</reference>
<evidence type="ECO:0000313" key="1">
    <source>
        <dbReference type="EMBL" id="EDP19878.1"/>
    </source>
</evidence>
<dbReference type="HOGENOM" id="CLU_703463_0_0_9"/>
<dbReference type="EMBL" id="ABED02000029">
    <property type="protein sequence ID" value="EDP19878.1"/>
    <property type="molecule type" value="Genomic_DNA"/>
</dbReference>
<dbReference type="RefSeq" id="WP_005925777.1">
    <property type="nucleotide sequence ID" value="NZ_DS483503.1"/>
</dbReference>
<dbReference type="GeneID" id="75068918"/>
<proteinExistence type="predicted"/>
<accession>A8SF54</accession>
<gene>
    <name evidence="1" type="ORF">FAEPRAM212_02661</name>
</gene>
<evidence type="ECO:0000313" key="2">
    <source>
        <dbReference type="Proteomes" id="UP000005945"/>
    </source>
</evidence>
<protein>
    <submittedName>
        <fullName evidence="1">Uncharacterized protein</fullName>
    </submittedName>
</protein>